<reference evidence="1 2" key="1">
    <citation type="submission" date="2015-04" db="EMBL/GenBank/DDBJ databases">
        <title>Draft genome of the roundworm Trichinella nativa.</title>
        <authorList>
            <person name="Mitreva M."/>
        </authorList>
    </citation>
    <scope>NUCLEOTIDE SEQUENCE [LARGE SCALE GENOMIC DNA]</scope>
    <source>
        <strain evidence="1 2">ISS45</strain>
    </source>
</reference>
<dbReference type="Proteomes" id="UP000243006">
    <property type="component" value="Unassembled WGS sequence"/>
</dbReference>
<evidence type="ECO:0000313" key="2">
    <source>
        <dbReference type="Proteomes" id="UP000243006"/>
    </source>
</evidence>
<accession>A0A1Y3ETZ4</accession>
<evidence type="ECO:0000313" key="1">
    <source>
        <dbReference type="EMBL" id="OUC48624.1"/>
    </source>
</evidence>
<sequence>MTTIGFSTMVSYPTKVHIINTVFELKIYRAVLFIL</sequence>
<comment type="caution">
    <text evidence="1">The sequence shown here is derived from an EMBL/GenBank/DDBJ whole genome shotgun (WGS) entry which is preliminary data.</text>
</comment>
<proteinExistence type="predicted"/>
<dbReference type="AlphaFoldDB" id="A0A1Y3ETZ4"/>
<dbReference type="EMBL" id="LVZM01002479">
    <property type="protein sequence ID" value="OUC48624.1"/>
    <property type="molecule type" value="Genomic_DNA"/>
</dbReference>
<organism evidence="1 2">
    <name type="scientific">Trichinella nativa</name>
    <dbReference type="NCBI Taxonomy" id="6335"/>
    <lineage>
        <taxon>Eukaryota</taxon>
        <taxon>Metazoa</taxon>
        <taxon>Ecdysozoa</taxon>
        <taxon>Nematoda</taxon>
        <taxon>Enoplea</taxon>
        <taxon>Dorylaimia</taxon>
        <taxon>Trichinellida</taxon>
        <taxon>Trichinellidae</taxon>
        <taxon>Trichinella</taxon>
    </lineage>
</organism>
<protein>
    <submittedName>
        <fullName evidence="1">Uncharacterized protein</fullName>
    </submittedName>
</protein>
<name>A0A1Y3ETZ4_9BILA</name>
<gene>
    <name evidence="1" type="ORF">D917_01147</name>
</gene>